<comment type="similarity">
    <text evidence="1">Belongs to the thioredoxin family. DsbA subfamily.</text>
</comment>
<dbReference type="PANTHER" id="PTHR13887:SF14">
    <property type="entry name" value="DISULFIDE BOND FORMATION PROTEIN D"/>
    <property type="match status" value="1"/>
</dbReference>
<reference evidence="8 9" key="1">
    <citation type="submission" date="2019-08" db="EMBL/GenBank/DDBJ databases">
        <title>Agrococcus lahaulensis sp. nov., isolated from a cold desert of the Indian Himalayas.</title>
        <authorList>
            <person name="Qu J.H."/>
        </authorList>
    </citation>
    <scope>NUCLEOTIDE SEQUENCE [LARGE SCALE GENOMIC DNA]</scope>
    <source>
        <strain evidence="8 9">NS18</strain>
    </source>
</reference>
<dbReference type="Gene3D" id="3.40.30.10">
    <property type="entry name" value="Glutaredoxin"/>
    <property type="match status" value="1"/>
</dbReference>
<evidence type="ECO:0000256" key="4">
    <source>
        <dbReference type="ARBA" id="ARBA00023157"/>
    </source>
</evidence>
<evidence type="ECO:0000256" key="3">
    <source>
        <dbReference type="ARBA" id="ARBA00023002"/>
    </source>
</evidence>
<keyword evidence="6" id="KW-0812">Transmembrane</keyword>
<evidence type="ECO:0000256" key="1">
    <source>
        <dbReference type="ARBA" id="ARBA00005791"/>
    </source>
</evidence>
<accession>A0A5M8QFA0</accession>
<sequence length="221" mass="23228">MSRSAAVSISVLVGAIVLIVAAALLIVRPWEPSTAAPASAAASGPPAELVDDTTHILDDAGEGAPVVVEFLDYECPACGQFHPIVEELRSTYAGEVTFAVRYFPLPSHDAAIPAALAAEAAAQQGQFEAMHELLFDRQQEWAGTEDAAAVFRGYAEELGLDLEAYDAAVADPATLDRVALDANAGISLGVQSTPTFFVDGEQLELRDFADLETAIQAALEQ</sequence>
<keyword evidence="6" id="KW-0472">Membrane</keyword>
<keyword evidence="9" id="KW-1185">Reference proteome</keyword>
<dbReference type="InterPro" id="IPR013766">
    <property type="entry name" value="Thioredoxin_domain"/>
</dbReference>
<dbReference type="Proteomes" id="UP000323221">
    <property type="component" value="Unassembled WGS sequence"/>
</dbReference>
<dbReference type="Pfam" id="PF13462">
    <property type="entry name" value="Thioredoxin_4"/>
    <property type="match status" value="1"/>
</dbReference>
<evidence type="ECO:0000313" key="8">
    <source>
        <dbReference type="EMBL" id="KAA6433634.1"/>
    </source>
</evidence>
<evidence type="ECO:0000259" key="7">
    <source>
        <dbReference type="PROSITE" id="PS51352"/>
    </source>
</evidence>
<dbReference type="InterPro" id="IPR012336">
    <property type="entry name" value="Thioredoxin-like_fold"/>
</dbReference>
<proteinExistence type="inferred from homology"/>
<evidence type="ECO:0000256" key="5">
    <source>
        <dbReference type="ARBA" id="ARBA00023284"/>
    </source>
</evidence>
<evidence type="ECO:0000256" key="2">
    <source>
        <dbReference type="ARBA" id="ARBA00022729"/>
    </source>
</evidence>
<keyword evidence="4" id="KW-1015">Disulfide bond</keyword>
<dbReference type="RefSeq" id="WP_146356012.1">
    <property type="nucleotide sequence ID" value="NZ_VOIR01000013.1"/>
</dbReference>
<dbReference type="SUPFAM" id="SSF52833">
    <property type="entry name" value="Thioredoxin-like"/>
    <property type="match status" value="1"/>
</dbReference>
<keyword evidence="6" id="KW-1133">Transmembrane helix</keyword>
<protein>
    <submittedName>
        <fullName evidence="8">Thioredoxin domain-containing protein</fullName>
    </submittedName>
</protein>
<dbReference type="PROSITE" id="PS51352">
    <property type="entry name" value="THIOREDOXIN_2"/>
    <property type="match status" value="1"/>
</dbReference>
<name>A0A5M8QFA0_9MICO</name>
<organism evidence="8 9">
    <name type="scientific">Agrococcus sediminis</name>
    <dbReference type="NCBI Taxonomy" id="2599924"/>
    <lineage>
        <taxon>Bacteria</taxon>
        <taxon>Bacillati</taxon>
        <taxon>Actinomycetota</taxon>
        <taxon>Actinomycetes</taxon>
        <taxon>Micrococcales</taxon>
        <taxon>Microbacteriaceae</taxon>
        <taxon>Agrococcus</taxon>
    </lineage>
</organism>
<dbReference type="GO" id="GO:0016491">
    <property type="term" value="F:oxidoreductase activity"/>
    <property type="evidence" value="ECO:0007669"/>
    <property type="project" value="UniProtKB-KW"/>
</dbReference>
<dbReference type="InterPro" id="IPR036249">
    <property type="entry name" value="Thioredoxin-like_sf"/>
</dbReference>
<keyword evidence="2" id="KW-0732">Signal</keyword>
<keyword evidence="3" id="KW-0560">Oxidoreductase</keyword>
<gene>
    <name evidence="8" type="ORF">FQ330_05935</name>
</gene>
<feature type="domain" description="Thioredoxin" evidence="7">
    <location>
        <begin position="38"/>
        <end position="220"/>
    </location>
</feature>
<dbReference type="EMBL" id="VOIR01000013">
    <property type="protein sequence ID" value="KAA6433634.1"/>
    <property type="molecule type" value="Genomic_DNA"/>
</dbReference>
<evidence type="ECO:0000256" key="6">
    <source>
        <dbReference type="SAM" id="Phobius"/>
    </source>
</evidence>
<dbReference type="AlphaFoldDB" id="A0A5M8QFA0"/>
<dbReference type="OrthoDB" id="117402at2"/>
<keyword evidence="5" id="KW-0676">Redox-active center</keyword>
<comment type="caution">
    <text evidence="8">The sequence shown here is derived from an EMBL/GenBank/DDBJ whole genome shotgun (WGS) entry which is preliminary data.</text>
</comment>
<evidence type="ECO:0000313" key="9">
    <source>
        <dbReference type="Proteomes" id="UP000323221"/>
    </source>
</evidence>
<feature type="transmembrane region" description="Helical" evidence="6">
    <location>
        <begin position="6"/>
        <end position="27"/>
    </location>
</feature>
<dbReference type="PANTHER" id="PTHR13887">
    <property type="entry name" value="GLUTATHIONE S-TRANSFERASE KAPPA"/>
    <property type="match status" value="1"/>
</dbReference>